<organism evidence="2 3">
    <name type="scientific">Cytobacillus purgationiresistens</name>
    <dbReference type="NCBI Taxonomy" id="863449"/>
    <lineage>
        <taxon>Bacteria</taxon>
        <taxon>Bacillati</taxon>
        <taxon>Bacillota</taxon>
        <taxon>Bacilli</taxon>
        <taxon>Bacillales</taxon>
        <taxon>Bacillaceae</taxon>
        <taxon>Cytobacillus</taxon>
    </lineage>
</organism>
<evidence type="ECO:0000313" key="3">
    <source>
        <dbReference type="Proteomes" id="UP001238088"/>
    </source>
</evidence>
<proteinExistence type="predicted"/>
<reference evidence="2 3" key="1">
    <citation type="submission" date="2023-07" db="EMBL/GenBank/DDBJ databases">
        <title>Genomic Encyclopedia of Type Strains, Phase IV (KMG-IV): sequencing the most valuable type-strain genomes for metagenomic binning, comparative biology and taxonomic classification.</title>
        <authorList>
            <person name="Goeker M."/>
        </authorList>
    </citation>
    <scope>NUCLEOTIDE SEQUENCE [LARGE SCALE GENOMIC DNA]</scope>
    <source>
        <strain evidence="2 3">DSM 23494</strain>
    </source>
</reference>
<keyword evidence="3" id="KW-1185">Reference proteome</keyword>
<feature type="transmembrane region" description="Helical" evidence="1">
    <location>
        <begin position="27"/>
        <end position="45"/>
    </location>
</feature>
<protein>
    <submittedName>
        <fullName evidence="2">Membrane protein</fullName>
    </submittedName>
</protein>
<dbReference type="RefSeq" id="WP_307472736.1">
    <property type="nucleotide sequence ID" value="NZ_JAUSUB010000003.1"/>
</dbReference>
<gene>
    <name evidence="2" type="ORF">J2S17_001158</name>
</gene>
<feature type="transmembrane region" description="Helical" evidence="1">
    <location>
        <begin position="5"/>
        <end position="21"/>
    </location>
</feature>
<sequence>MKLLFFAVAVIGFFIGFYFLYKSQLGAIPFFLLSLFFMWLAFFQVKKAMREDKEGCKK</sequence>
<keyword evidence="1" id="KW-0812">Transmembrane</keyword>
<evidence type="ECO:0000256" key="1">
    <source>
        <dbReference type="SAM" id="Phobius"/>
    </source>
</evidence>
<keyword evidence="1" id="KW-1133">Transmembrane helix</keyword>
<name>A0ABU0ADF9_9BACI</name>
<comment type="caution">
    <text evidence="2">The sequence shown here is derived from an EMBL/GenBank/DDBJ whole genome shotgun (WGS) entry which is preliminary data.</text>
</comment>
<accession>A0ABU0ADF9</accession>
<evidence type="ECO:0000313" key="2">
    <source>
        <dbReference type="EMBL" id="MDQ0269288.1"/>
    </source>
</evidence>
<keyword evidence="1" id="KW-0472">Membrane</keyword>
<dbReference type="Proteomes" id="UP001238088">
    <property type="component" value="Unassembled WGS sequence"/>
</dbReference>
<dbReference type="EMBL" id="JAUSUB010000003">
    <property type="protein sequence ID" value="MDQ0269288.1"/>
    <property type="molecule type" value="Genomic_DNA"/>
</dbReference>